<protein>
    <submittedName>
        <fullName evidence="2">GNAT family N-acetyltransferase</fullName>
    </submittedName>
</protein>
<evidence type="ECO:0000259" key="1">
    <source>
        <dbReference type="PROSITE" id="PS51186"/>
    </source>
</evidence>
<dbReference type="InterPro" id="IPR016181">
    <property type="entry name" value="Acyl_CoA_acyltransferase"/>
</dbReference>
<dbReference type="Proteomes" id="UP000037029">
    <property type="component" value="Chromosome"/>
</dbReference>
<dbReference type="PROSITE" id="PS51186">
    <property type="entry name" value="GNAT"/>
    <property type="match status" value="1"/>
</dbReference>
<feature type="domain" description="N-acetyltransferase" evidence="1">
    <location>
        <begin position="20"/>
        <end position="198"/>
    </location>
</feature>
<name>A0A0J9CXJ0_SPHYA</name>
<evidence type="ECO:0000313" key="3">
    <source>
        <dbReference type="EMBL" id="QHD66910.1"/>
    </source>
</evidence>
<evidence type="ECO:0000313" key="2">
    <source>
        <dbReference type="EMBL" id="ATP19999.1"/>
    </source>
</evidence>
<dbReference type="Gene3D" id="3.40.630.30">
    <property type="match status" value="1"/>
</dbReference>
<reference evidence="3 5" key="2">
    <citation type="submission" date="2019-12" db="EMBL/GenBank/DDBJ databases">
        <title>Functional and genomic insights into the Sphingobium yanoikuyae YC-JY1, a bacterium efficiently degrading bisphenol A.</title>
        <authorList>
            <person name="Jia Y."/>
            <person name="Li X."/>
            <person name="Wang J."/>
            <person name="Eltoukhy A."/>
            <person name="Lamraoui I."/>
            <person name="Yan Y."/>
        </authorList>
    </citation>
    <scope>NUCLEOTIDE SEQUENCE [LARGE SCALE GENOMIC DNA]</scope>
    <source>
        <strain evidence="3 5">YC-JY1</strain>
    </source>
</reference>
<dbReference type="InterPro" id="IPR000182">
    <property type="entry name" value="GNAT_dom"/>
</dbReference>
<organism evidence="2 4">
    <name type="scientific">Sphingobium yanoikuyae</name>
    <name type="common">Sphingomonas yanoikuyae</name>
    <dbReference type="NCBI Taxonomy" id="13690"/>
    <lineage>
        <taxon>Bacteria</taxon>
        <taxon>Pseudomonadati</taxon>
        <taxon>Pseudomonadota</taxon>
        <taxon>Alphaproteobacteria</taxon>
        <taxon>Sphingomonadales</taxon>
        <taxon>Sphingomonadaceae</taxon>
        <taxon>Sphingobium</taxon>
    </lineage>
</organism>
<gene>
    <name evidence="2" type="ORF">BV87_17435</name>
    <name evidence="3" type="ORF">GS397_07515</name>
</gene>
<dbReference type="Proteomes" id="UP000464086">
    <property type="component" value="Chromosome"/>
</dbReference>
<reference evidence="2 4" key="1">
    <citation type="submission" date="2017-04" db="EMBL/GenBank/DDBJ databases">
        <title>Characterization, genome and methylation analysis of a phthalic acid esters degrading strain Sphingobium yanoikuyae SHJ.</title>
        <authorList>
            <person name="Feng L."/>
        </authorList>
    </citation>
    <scope>NUCLEOTIDE SEQUENCE [LARGE SCALE GENOMIC DNA]</scope>
    <source>
        <strain evidence="2 4">SHJ</strain>
    </source>
</reference>
<evidence type="ECO:0000313" key="5">
    <source>
        <dbReference type="Proteomes" id="UP000464086"/>
    </source>
</evidence>
<dbReference type="CDD" id="cd04301">
    <property type="entry name" value="NAT_SF"/>
    <property type="match status" value="1"/>
</dbReference>
<dbReference type="EMBL" id="CP020925">
    <property type="protein sequence ID" value="ATP19999.1"/>
    <property type="molecule type" value="Genomic_DNA"/>
</dbReference>
<dbReference type="SUPFAM" id="SSF55729">
    <property type="entry name" value="Acyl-CoA N-acyltransferases (Nat)"/>
    <property type="match status" value="1"/>
</dbReference>
<evidence type="ECO:0000313" key="4">
    <source>
        <dbReference type="Proteomes" id="UP000037029"/>
    </source>
</evidence>
<proteinExistence type="predicted"/>
<keyword evidence="2" id="KW-0808">Transferase</keyword>
<dbReference type="EMBL" id="CP047218">
    <property type="protein sequence ID" value="QHD66910.1"/>
    <property type="molecule type" value="Genomic_DNA"/>
</dbReference>
<dbReference type="GO" id="GO:0016747">
    <property type="term" value="F:acyltransferase activity, transferring groups other than amino-acyl groups"/>
    <property type="evidence" value="ECO:0007669"/>
    <property type="project" value="InterPro"/>
</dbReference>
<dbReference type="AlphaFoldDB" id="A0A0J9CXJ0"/>
<sequence>MMQADLVEQIRVECICKDDMSLHALATLRMTVFRSWPYLYDGSVDYEAGYLAEFLSDEAAVLVVARLGEIPVGMATASPMATQSDAVKSPFLAAGVDVDSFFYFGESVLLPQFRGLGLGHRFFDEREAAARKAGASSAVFCAVSRDADHPLRPESARDLTPFWHRRGYRLAPRFTMNMRWKEAGQAKESEHLMRFWLKQL</sequence>
<dbReference type="Pfam" id="PF00583">
    <property type="entry name" value="Acetyltransf_1"/>
    <property type="match status" value="1"/>
</dbReference>
<accession>A0A0J9CXJ0</accession>